<accession>A0ABR0VXD0</accession>
<gene>
    <name evidence="1" type="ORF">DH2020_026626</name>
</gene>
<comment type="caution">
    <text evidence="1">The sequence shown here is derived from an EMBL/GenBank/DDBJ whole genome shotgun (WGS) entry which is preliminary data.</text>
</comment>
<dbReference type="Proteomes" id="UP001318860">
    <property type="component" value="Unassembled WGS sequence"/>
</dbReference>
<reference evidence="1 2" key="1">
    <citation type="journal article" date="2021" name="Comput. Struct. Biotechnol. J.">
        <title>De novo genome assembly of the potent medicinal plant Rehmannia glutinosa using nanopore technology.</title>
        <authorList>
            <person name="Ma L."/>
            <person name="Dong C."/>
            <person name="Song C."/>
            <person name="Wang X."/>
            <person name="Zheng X."/>
            <person name="Niu Y."/>
            <person name="Chen S."/>
            <person name="Feng W."/>
        </authorList>
    </citation>
    <scope>NUCLEOTIDE SEQUENCE [LARGE SCALE GENOMIC DNA]</scope>
    <source>
        <strain evidence="1">DH-2019</strain>
    </source>
</reference>
<dbReference type="EMBL" id="JABTTQ020000377">
    <property type="protein sequence ID" value="KAK6139642.1"/>
    <property type="molecule type" value="Genomic_DNA"/>
</dbReference>
<evidence type="ECO:0000313" key="1">
    <source>
        <dbReference type="EMBL" id="KAK6139642.1"/>
    </source>
</evidence>
<dbReference type="SUPFAM" id="SSF50494">
    <property type="entry name" value="Trypsin-like serine proteases"/>
    <property type="match status" value="1"/>
</dbReference>
<dbReference type="Pfam" id="PF13365">
    <property type="entry name" value="Trypsin_2"/>
    <property type="match status" value="1"/>
</dbReference>
<sequence>MAYSIRTLKMVLSSSSTRLKCASTRGFCQPSGSCPIQQLDTHLQDLKKSLSPSVVALESFFSGPDNREIRRSCHRGTGVFLEPTLIVTSAHVVGRVTTFYESKTVEKPDRFEHGCIRHKSYIGSTVALTVDGKTLKTKPLAVNFDNDLAVLKVVKPEGNFSPHCKLASSLPRKEDILMAVANQHNIGFAIMLGNVRAIGEKTIRTKAPWPLDNELGWMEHDWCMFDGGKPPPGSTLFNCGEKVIGSITRVTGSPWFNLHCEVVGIASWEVRDEPAHFSVGFAVPPLCIRTMLDYAKAKGPEDPVVMDRWIDAHVVLGMDD</sequence>
<proteinExistence type="predicted"/>
<organism evidence="1 2">
    <name type="scientific">Rehmannia glutinosa</name>
    <name type="common">Chinese foxglove</name>
    <dbReference type="NCBI Taxonomy" id="99300"/>
    <lineage>
        <taxon>Eukaryota</taxon>
        <taxon>Viridiplantae</taxon>
        <taxon>Streptophyta</taxon>
        <taxon>Embryophyta</taxon>
        <taxon>Tracheophyta</taxon>
        <taxon>Spermatophyta</taxon>
        <taxon>Magnoliopsida</taxon>
        <taxon>eudicotyledons</taxon>
        <taxon>Gunneridae</taxon>
        <taxon>Pentapetalae</taxon>
        <taxon>asterids</taxon>
        <taxon>lamiids</taxon>
        <taxon>Lamiales</taxon>
        <taxon>Orobanchaceae</taxon>
        <taxon>Rehmannieae</taxon>
        <taxon>Rehmannia</taxon>
    </lineage>
</organism>
<dbReference type="InterPro" id="IPR009003">
    <property type="entry name" value="Peptidase_S1_PA"/>
</dbReference>
<dbReference type="Gene3D" id="2.40.10.120">
    <property type="match status" value="1"/>
</dbReference>
<keyword evidence="2" id="KW-1185">Reference proteome</keyword>
<evidence type="ECO:0000313" key="2">
    <source>
        <dbReference type="Proteomes" id="UP001318860"/>
    </source>
</evidence>
<name>A0ABR0VXD0_REHGL</name>
<protein>
    <submittedName>
        <fullName evidence="1">Uncharacterized protein</fullName>
    </submittedName>
</protein>